<dbReference type="SUPFAM" id="SSF54211">
    <property type="entry name" value="Ribosomal protein S5 domain 2-like"/>
    <property type="match status" value="1"/>
</dbReference>
<dbReference type="GO" id="GO:0006695">
    <property type="term" value="P:cholesterol biosynthetic process"/>
    <property type="evidence" value="ECO:0007669"/>
    <property type="project" value="UniProtKB-UniPathway"/>
</dbReference>
<dbReference type="InterPro" id="IPR014721">
    <property type="entry name" value="Ribsml_uS5_D2-typ_fold_subgr"/>
</dbReference>
<dbReference type="UniPathway" id="UPA00063"/>
<dbReference type="Gene3D" id="3.30.70.890">
    <property type="entry name" value="GHMP kinase, C-terminal domain"/>
    <property type="match status" value="1"/>
</dbReference>
<keyword evidence="9 16" id="KW-0756">Sterol biosynthesis</keyword>
<organism evidence="19 20">
    <name type="scientific">Steinernema glaseri</name>
    <dbReference type="NCBI Taxonomy" id="37863"/>
    <lineage>
        <taxon>Eukaryota</taxon>
        <taxon>Metazoa</taxon>
        <taxon>Ecdysozoa</taxon>
        <taxon>Nematoda</taxon>
        <taxon>Chromadorea</taxon>
        <taxon>Rhabditida</taxon>
        <taxon>Tylenchina</taxon>
        <taxon>Panagrolaimomorpha</taxon>
        <taxon>Strongyloidoidea</taxon>
        <taxon>Steinernematidae</taxon>
        <taxon>Steinernema</taxon>
    </lineage>
</organism>
<dbReference type="GO" id="GO:0005524">
    <property type="term" value="F:ATP binding"/>
    <property type="evidence" value="ECO:0007669"/>
    <property type="project" value="UniProtKB-UniRule"/>
</dbReference>
<keyword evidence="6 15" id="KW-0547">Nucleotide-binding</keyword>
<evidence type="ECO:0000256" key="2">
    <source>
        <dbReference type="ARBA" id="ARBA00008831"/>
    </source>
</evidence>
<protein>
    <recommendedName>
        <fullName evidence="4 15">Diphosphomevalonate decarboxylase</fullName>
        <ecNumber evidence="3 15">4.1.1.33</ecNumber>
    </recommendedName>
</protein>
<dbReference type="AlphaFoldDB" id="A0A1I7Y744"/>
<evidence type="ECO:0000256" key="15">
    <source>
        <dbReference type="PIRNR" id="PIRNR015950"/>
    </source>
</evidence>
<keyword evidence="10 15" id="KW-0443">Lipid metabolism</keyword>
<dbReference type="Proteomes" id="UP000095287">
    <property type="component" value="Unplaced"/>
</dbReference>
<keyword evidence="8 16" id="KW-0752">Steroid biosynthesis</keyword>
<sequence length="375" mass="40963">MVISTPDSAEFRKEVVVSAPINIALIKYWGKRDELRMLPLNDSVSLTVDSLCAKTRIRVGGSVEADSVRINGVDYDMTSQKRFWKCFAEARKIRSERSGEDTTEECFEVVSKTNFPVAAGLASSAAGFAAIAYALGKLYDFSEEEVARLARMGSGSACRSVFDGLVHWKAGEGEETSVEKAAENWPELRAIILVTSEKEKAVGSSVGMRLTVQTSELLKYRVSHVVPERVKGLVEAYKNRDFPKLGEIIMADSNQLHAVCLDTRPPLRYMNDSSWHIVSIVEAFNSTSFRAAYSFDAGSNACIFIQDKDVGAFLATVAKYAQFSEDLKSSLPEAGSVEAQHLLNVEPKDCSITSVIVSTVGRGPTVIDNLDAGDC</sequence>
<evidence type="ECO:0000313" key="19">
    <source>
        <dbReference type="Proteomes" id="UP000095287"/>
    </source>
</evidence>
<comment type="pathway">
    <text evidence="16">Steroid biosynthesis; cholesterol biosynthesis.</text>
</comment>
<evidence type="ECO:0000256" key="6">
    <source>
        <dbReference type="ARBA" id="ARBA00022741"/>
    </source>
</evidence>
<comment type="similarity">
    <text evidence="2 15 16">Belongs to the diphosphomevalonate decarboxylase family.</text>
</comment>
<evidence type="ECO:0000256" key="3">
    <source>
        <dbReference type="ARBA" id="ARBA00012296"/>
    </source>
</evidence>
<evidence type="ECO:0000256" key="8">
    <source>
        <dbReference type="ARBA" id="ARBA00022955"/>
    </source>
</evidence>
<evidence type="ECO:0000256" key="12">
    <source>
        <dbReference type="ARBA" id="ARBA00023221"/>
    </source>
</evidence>
<accession>A0A1I7Y744</accession>
<evidence type="ECO:0000313" key="20">
    <source>
        <dbReference type="WBParaSite" id="L893_g13300.t1"/>
    </source>
</evidence>
<evidence type="ECO:0000259" key="17">
    <source>
        <dbReference type="Pfam" id="PF18376"/>
    </source>
</evidence>
<keyword evidence="16" id="KW-0153">Cholesterol metabolism</keyword>
<evidence type="ECO:0000256" key="10">
    <source>
        <dbReference type="ARBA" id="ARBA00023098"/>
    </source>
</evidence>
<dbReference type="InterPro" id="IPR029765">
    <property type="entry name" value="Mev_diP_decarb"/>
</dbReference>
<evidence type="ECO:0000256" key="4">
    <source>
        <dbReference type="ARBA" id="ARBA00019335"/>
    </source>
</evidence>
<dbReference type="PANTHER" id="PTHR10977:SF3">
    <property type="entry name" value="DIPHOSPHOMEVALONATE DECARBOXYLASE"/>
    <property type="match status" value="1"/>
</dbReference>
<dbReference type="WBParaSite" id="L893_g13300.t1">
    <property type="protein sequence ID" value="L893_g13300.t1"/>
    <property type="gene ID" value="L893_g13300"/>
</dbReference>
<evidence type="ECO:0000256" key="14">
    <source>
        <dbReference type="ARBA" id="ARBA00048154"/>
    </source>
</evidence>
<dbReference type="Pfam" id="PF18376">
    <property type="entry name" value="MDD_C"/>
    <property type="match status" value="1"/>
</dbReference>
<dbReference type="InterPro" id="IPR036554">
    <property type="entry name" value="GHMP_kinase_C_sf"/>
</dbReference>
<keyword evidence="7 15" id="KW-0067">ATP-binding</keyword>
<keyword evidence="5 16" id="KW-0444">Lipid biosynthesis</keyword>
<dbReference type="InterPro" id="IPR020568">
    <property type="entry name" value="Ribosomal_Su5_D2-typ_SF"/>
</dbReference>
<dbReference type="EC" id="4.1.1.33" evidence="3 15"/>
<feature type="domain" description="Diphosphomevalonate decarboxylase-like N-terminal" evidence="18">
    <location>
        <begin position="19"/>
        <end position="178"/>
    </location>
</feature>
<dbReference type="PIRSF" id="PIRSF015950">
    <property type="entry name" value="Mev_P_decrbx"/>
    <property type="match status" value="1"/>
</dbReference>
<evidence type="ECO:0000256" key="5">
    <source>
        <dbReference type="ARBA" id="ARBA00022516"/>
    </source>
</evidence>
<evidence type="ECO:0000256" key="9">
    <source>
        <dbReference type="ARBA" id="ARBA00023011"/>
    </source>
</evidence>
<comment type="function">
    <text evidence="1 16">Catalyzes the ATP dependent decarboxylation of (R)-5-diphosphomevalonate to form isopentenyl diphosphate (IPP). Functions in the mevalonate (MVA) pathway leading to isopentenyl diphosphate (IPP), a key precursor for the biosynthesis of isoprenoids and sterol synthesis.</text>
</comment>
<dbReference type="FunFam" id="3.30.230.10:FF:000072">
    <property type="entry name" value="Diphosphomevalonate decarboxylase"/>
    <property type="match status" value="1"/>
</dbReference>
<dbReference type="NCBIfam" id="TIGR01240">
    <property type="entry name" value="mevDPdecarb"/>
    <property type="match status" value="1"/>
</dbReference>
<dbReference type="Gene3D" id="3.30.230.10">
    <property type="match status" value="1"/>
</dbReference>
<dbReference type="SUPFAM" id="SSF55060">
    <property type="entry name" value="GHMP Kinase, C-terminal domain"/>
    <property type="match status" value="1"/>
</dbReference>
<name>A0A1I7Y744_9BILA</name>
<reference evidence="20" key="1">
    <citation type="submission" date="2016-11" db="UniProtKB">
        <authorList>
            <consortium name="WormBaseParasite"/>
        </authorList>
    </citation>
    <scope>IDENTIFICATION</scope>
</reference>
<evidence type="ECO:0000256" key="11">
    <source>
        <dbReference type="ARBA" id="ARBA00023166"/>
    </source>
</evidence>
<proteinExistence type="inferred from homology"/>
<evidence type="ECO:0000256" key="16">
    <source>
        <dbReference type="RuleBase" id="RU363086"/>
    </source>
</evidence>
<keyword evidence="16" id="KW-0152">Cholesterol biosynthesis</keyword>
<keyword evidence="12 16" id="KW-0753">Steroid metabolism</keyword>
<dbReference type="InterPro" id="IPR005935">
    <property type="entry name" value="Mev_decarb"/>
</dbReference>
<feature type="domain" description="Mvd1 C-terminal" evidence="17">
    <location>
        <begin position="190"/>
        <end position="367"/>
    </location>
</feature>
<keyword evidence="13 15" id="KW-0456">Lyase</keyword>
<evidence type="ECO:0000256" key="7">
    <source>
        <dbReference type="ARBA" id="ARBA00022840"/>
    </source>
</evidence>
<dbReference type="InterPro" id="IPR053859">
    <property type="entry name" value="MVD-like_N"/>
</dbReference>
<evidence type="ECO:0000256" key="1">
    <source>
        <dbReference type="ARBA" id="ARBA00003812"/>
    </source>
</evidence>
<dbReference type="GO" id="GO:0004163">
    <property type="term" value="F:diphosphomevalonate decarboxylase activity"/>
    <property type="evidence" value="ECO:0007669"/>
    <property type="project" value="UniProtKB-UniRule"/>
</dbReference>
<comment type="catalytic activity">
    <reaction evidence="14 15 16">
        <text>(R)-5-diphosphomevalonate + ATP = isopentenyl diphosphate + ADP + phosphate + CO2</text>
        <dbReference type="Rhea" id="RHEA:23732"/>
        <dbReference type="ChEBI" id="CHEBI:16526"/>
        <dbReference type="ChEBI" id="CHEBI:30616"/>
        <dbReference type="ChEBI" id="CHEBI:43474"/>
        <dbReference type="ChEBI" id="CHEBI:57557"/>
        <dbReference type="ChEBI" id="CHEBI:128769"/>
        <dbReference type="ChEBI" id="CHEBI:456216"/>
        <dbReference type="EC" id="4.1.1.33"/>
    </reaction>
</comment>
<dbReference type="Pfam" id="PF22700">
    <property type="entry name" value="MVD-like_N"/>
    <property type="match status" value="1"/>
</dbReference>
<dbReference type="PANTHER" id="PTHR10977">
    <property type="entry name" value="DIPHOSPHOMEVALONATE DECARBOXYLASE"/>
    <property type="match status" value="1"/>
</dbReference>
<keyword evidence="11 16" id="KW-1207">Sterol metabolism</keyword>
<dbReference type="GO" id="GO:0019287">
    <property type="term" value="P:isopentenyl diphosphate biosynthetic process, mevalonate pathway"/>
    <property type="evidence" value="ECO:0007669"/>
    <property type="project" value="UniProtKB-UniRule"/>
</dbReference>
<dbReference type="InterPro" id="IPR041431">
    <property type="entry name" value="Mvd1_C"/>
</dbReference>
<keyword evidence="19" id="KW-1185">Reference proteome</keyword>
<evidence type="ECO:0000256" key="13">
    <source>
        <dbReference type="ARBA" id="ARBA00023239"/>
    </source>
</evidence>
<evidence type="ECO:0000259" key="18">
    <source>
        <dbReference type="Pfam" id="PF22700"/>
    </source>
</evidence>
<dbReference type="GO" id="GO:0005829">
    <property type="term" value="C:cytosol"/>
    <property type="evidence" value="ECO:0007669"/>
    <property type="project" value="InterPro"/>
</dbReference>